<evidence type="ECO:0000313" key="3">
    <source>
        <dbReference type="Proteomes" id="UP000258309"/>
    </source>
</evidence>
<sequence>MNALTLENEPKYLDPKKLTTLKVYATRARESILSHNQILWTNSEGYVKPGEEVTDLGLREANNALPRTVASAQGKEDYSRYPQQPDNGISSTPSHSSQPLQSSRIAVSSDSSSANLTQLPYTPPSTDPFLPEFFLPFQDPEMIDLFPNGEMLDFLQLETYPDSMDIFENPMAFVIQEEFR</sequence>
<dbReference type="OrthoDB" id="309640at2759"/>
<dbReference type="EMBL" id="NCSJ02000075">
    <property type="protein sequence ID" value="RFU31448.1"/>
    <property type="molecule type" value="Genomic_DNA"/>
</dbReference>
<gene>
    <name evidence="2" type="ORF">B7463_g4870</name>
</gene>
<protein>
    <submittedName>
        <fullName evidence="2">Uncharacterized protein</fullName>
    </submittedName>
</protein>
<feature type="region of interest" description="Disordered" evidence="1">
    <location>
        <begin position="68"/>
        <end position="122"/>
    </location>
</feature>
<dbReference type="Proteomes" id="UP000258309">
    <property type="component" value="Unassembled WGS sequence"/>
</dbReference>
<evidence type="ECO:0000256" key="1">
    <source>
        <dbReference type="SAM" id="MobiDB-lite"/>
    </source>
</evidence>
<comment type="caution">
    <text evidence="2">The sequence shown here is derived from an EMBL/GenBank/DDBJ whole genome shotgun (WGS) entry which is preliminary data.</text>
</comment>
<reference evidence="2 3" key="1">
    <citation type="submission" date="2018-05" db="EMBL/GenBank/DDBJ databases">
        <title>Draft genome sequence of Scytalidium lignicola DSM 105466, a ubiquitous saprotrophic fungus.</title>
        <authorList>
            <person name="Buettner E."/>
            <person name="Gebauer A.M."/>
            <person name="Hofrichter M."/>
            <person name="Liers C."/>
            <person name="Kellner H."/>
        </authorList>
    </citation>
    <scope>NUCLEOTIDE SEQUENCE [LARGE SCALE GENOMIC DNA]</scope>
    <source>
        <strain evidence="2 3">DSM 105466</strain>
    </source>
</reference>
<feature type="compositionally biased region" description="Low complexity" evidence="1">
    <location>
        <begin position="102"/>
        <end position="113"/>
    </location>
</feature>
<feature type="non-terminal residue" evidence="2">
    <location>
        <position position="1"/>
    </location>
</feature>
<organism evidence="2 3">
    <name type="scientific">Scytalidium lignicola</name>
    <name type="common">Hyphomycete</name>
    <dbReference type="NCBI Taxonomy" id="5539"/>
    <lineage>
        <taxon>Eukaryota</taxon>
        <taxon>Fungi</taxon>
        <taxon>Dikarya</taxon>
        <taxon>Ascomycota</taxon>
        <taxon>Pezizomycotina</taxon>
        <taxon>Leotiomycetes</taxon>
        <taxon>Leotiomycetes incertae sedis</taxon>
        <taxon>Scytalidium</taxon>
    </lineage>
</organism>
<feature type="compositionally biased region" description="Polar residues" evidence="1">
    <location>
        <begin position="81"/>
        <end position="101"/>
    </location>
</feature>
<feature type="non-terminal residue" evidence="2">
    <location>
        <position position="180"/>
    </location>
</feature>
<evidence type="ECO:0000313" key="2">
    <source>
        <dbReference type="EMBL" id="RFU31448.1"/>
    </source>
</evidence>
<name>A0A3E2HDF5_SCYLI</name>
<keyword evidence="3" id="KW-1185">Reference proteome</keyword>
<dbReference type="AlphaFoldDB" id="A0A3E2HDF5"/>
<dbReference type="STRING" id="5539.A0A3E2HDF5"/>
<proteinExistence type="predicted"/>
<accession>A0A3E2HDF5</accession>